<evidence type="ECO:0000259" key="3">
    <source>
        <dbReference type="SMART" id="SM00093"/>
    </source>
</evidence>
<dbReference type="Pfam" id="PF00079">
    <property type="entry name" value="Serpin"/>
    <property type="match status" value="1"/>
</dbReference>
<gene>
    <name evidence="4" type="ORF">CMC5_017320</name>
</gene>
<feature type="signal peptide" evidence="2">
    <location>
        <begin position="1"/>
        <end position="19"/>
    </location>
</feature>
<dbReference type="PROSITE" id="PS00284">
    <property type="entry name" value="SERPIN"/>
    <property type="match status" value="1"/>
</dbReference>
<dbReference type="GO" id="GO:0004867">
    <property type="term" value="F:serine-type endopeptidase inhibitor activity"/>
    <property type="evidence" value="ECO:0007669"/>
    <property type="project" value="InterPro"/>
</dbReference>
<dbReference type="PROSITE" id="PS51257">
    <property type="entry name" value="PROKAR_LIPOPROTEIN"/>
    <property type="match status" value="1"/>
</dbReference>
<dbReference type="EMBL" id="CP012159">
    <property type="protein sequence ID" value="AKT37591.1"/>
    <property type="molecule type" value="Genomic_DNA"/>
</dbReference>
<keyword evidence="5" id="KW-1185">Reference proteome</keyword>
<dbReference type="RefSeq" id="WP_050429939.1">
    <property type="nucleotide sequence ID" value="NZ_CP012159.1"/>
</dbReference>
<proteinExistence type="inferred from homology"/>
<reference evidence="4 5" key="1">
    <citation type="submission" date="2015-07" db="EMBL/GenBank/DDBJ databases">
        <title>Genome analysis of myxobacterium Chondromyces crocatus Cm c5 reveals a high potential for natural compound synthesis and the genetic basis for the loss of fruiting body formation.</title>
        <authorList>
            <person name="Zaburannyi N."/>
            <person name="Bunk B."/>
            <person name="Maier J."/>
            <person name="Overmann J."/>
            <person name="Mueller R."/>
        </authorList>
    </citation>
    <scope>NUCLEOTIDE SEQUENCE [LARGE SCALE GENOMIC DNA]</scope>
    <source>
        <strain evidence="4 5">Cm c5</strain>
    </source>
</reference>
<organism evidence="4 5">
    <name type="scientific">Chondromyces crocatus</name>
    <dbReference type="NCBI Taxonomy" id="52"/>
    <lineage>
        <taxon>Bacteria</taxon>
        <taxon>Pseudomonadati</taxon>
        <taxon>Myxococcota</taxon>
        <taxon>Polyangia</taxon>
        <taxon>Polyangiales</taxon>
        <taxon>Polyangiaceae</taxon>
        <taxon>Chondromyces</taxon>
    </lineage>
</organism>
<keyword evidence="2" id="KW-0732">Signal</keyword>
<dbReference type="InterPro" id="IPR000215">
    <property type="entry name" value="Serpin_fam"/>
</dbReference>
<dbReference type="GO" id="GO:0005615">
    <property type="term" value="C:extracellular space"/>
    <property type="evidence" value="ECO:0007669"/>
    <property type="project" value="InterPro"/>
</dbReference>
<dbReference type="InterPro" id="IPR042185">
    <property type="entry name" value="Serpin_sf_2"/>
</dbReference>
<dbReference type="SMART" id="SM00093">
    <property type="entry name" value="SERPIN"/>
    <property type="match status" value="1"/>
</dbReference>
<dbReference type="Gene3D" id="3.30.497.10">
    <property type="entry name" value="Antithrombin, subunit I, domain 2"/>
    <property type="match status" value="1"/>
</dbReference>
<dbReference type="PANTHER" id="PTHR11461:SF211">
    <property type="entry name" value="GH10112P-RELATED"/>
    <property type="match status" value="1"/>
</dbReference>
<dbReference type="OrthoDB" id="9764871at2"/>
<dbReference type="InterPro" id="IPR036186">
    <property type="entry name" value="Serpin_sf"/>
</dbReference>
<dbReference type="InterPro" id="IPR023796">
    <property type="entry name" value="Serpin_dom"/>
</dbReference>
<dbReference type="Proteomes" id="UP000067626">
    <property type="component" value="Chromosome"/>
</dbReference>
<sequence length="441" mass="47042">MTMRLLGLLPLALSMTVFGCTTSEGEPPLQDEEVVCSDPGTAGCVVSSELKRDTSPAVAPADLKAAADGNRAFAFDLYQQLREESGNLFYSPHSISSALAMTWAGARAQTEQDMAAALHFTLPQAQLHPAFNAIDLALESRGKGAQGSDGKGFRLTVANALWGQINFPFEADFLDVLARNYGAGMHVVDFVEQPTEATDLINGWVDHRTEGKIKKLLTPQNIRPNTRLVLTNAIYFNAAWATPFEPSQTQDGPFVTQAGAQVTVPMMHGYLQVPYGEGAGFKAVELPYDGHELSMVLVLPDNLDAFEQGLDAARVDGVVGALGTRLVDTKMPRFKFESRFSMVDPLAKLGMGIAFGFDGEPDFSGINGTGGLAIDEVVHQAFVGVNEAGTEAAAATAVIVGETSAPEPAEISLDRPFVFFIRDIATGAVLFVGRVSDPSPN</sequence>
<protein>
    <recommendedName>
        <fullName evidence="3">Serpin domain-containing protein</fullName>
    </recommendedName>
</protein>
<dbReference type="Gene3D" id="2.30.39.10">
    <property type="entry name" value="Alpha-1-antitrypsin, domain 1"/>
    <property type="match status" value="1"/>
</dbReference>
<feature type="chain" id="PRO_5005459091" description="Serpin domain-containing protein" evidence="2">
    <location>
        <begin position="20"/>
        <end position="441"/>
    </location>
</feature>
<dbReference type="SUPFAM" id="SSF56574">
    <property type="entry name" value="Serpins"/>
    <property type="match status" value="1"/>
</dbReference>
<evidence type="ECO:0000313" key="5">
    <source>
        <dbReference type="Proteomes" id="UP000067626"/>
    </source>
</evidence>
<feature type="domain" description="Serpin" evidence="3">
    <location>
        <begin position="75"/>
        <end position="438"/>
    </location>
</feature>
<dbReference type="PANTHER" id="PTHR11461">
    <property type="entry name" value="SERINE PROTEASE INHIBITOR, SERPIN"/>
    <property type="match status" value="1"/>
</dbReference>
<dbReference type="InterPro" id="IPR023795">
    <property type="entry name" value="Serpin_CS"/>
</dbReference>
<comment type="similarity">
    <text evidence="1">Belongs to the serpin family.</text>
</comment>
<name>A0A0K1E9P2_CHOCO</name>
<dbReference type="KEGG" id="ccro:CMC5_017320"/>
<accession>A0A0K1E9P2</accession>
<evidence type="ECO:0000313" key="4">
    <source>
        <dbReference type="EMBL" id="AKT37591.1"/>
    </source>
</evidence>
<dbReference type="PATRIC" id="fig|52.7.peg.1860"/>
<dbReference type="InterPro" id="IPR042178">
    <property type="entry name" value="Serpin_sf_1"/>
</dbReference>
<evidence type="ECO:0000256" key="1">
    <source>
        <dbReference type="RuleBase" id="RU000411"/>
    </source>
</evidence>
<evidence type="ECO:0000256" key="2">
    <source>
        <dbReference type="SAM" id="SignalP"/>
    </source>
</evidence>
<dbReference type="CDD" id="cd19590">
    <property type="entry name" value="serpin_thermopin-like"/>
    <property type="match status" value="1"/>
</dbReference>
<dbReference type="AlphaFoldDB" id="A0A0K1E9P2"/>